<dbReference type="Gene3D" id="1.10.30.10">
    <property type="entry name" value="High mobility group box domain"/>
    <property type="match status" value="1"/>
</dbReference>
<dbReference type="InterPro" id="IPR036188">
    <property type="entry name" value="FAD/NAD-bd_sf"/>
</dbReference>
<feature type="compositionally biased region" description="Low complexity" evidence="4">
    <location>
        <begin position="1501"/>
        <end position="1513"/>
    </location>
</feature>
<reference evidence="7 8" key="1">
    <citation type="submission" date="2023-08" db="EMBL/GenBank/DDBJ databases">
        <authorList>
            <person name="Palmer J.M."/>
        </authorList>
    </citation>
    <scope>NUCLEOTIDE SEQUENCE [LARGE SCALE GENOMIC DNA]</scope>
    <source>
        <strain evidence="7 8">TWF481</strain>
    </source>
</reference>
<feature type="compositionally biased region" description="Polar residues" evidence="4">
    <location>
        <begin position="532"/>
        <end position="541"/>
    </location>
</feature>
<dbReference type="PANTHER" id="PTHR10742">
    <property type="entry name" value="FLAVIN MONOAMINE OXIDASE"/>
    <property type="match status" value="1"/>
</dbReference>
<feature type="domain" description="HMG box" evidence="5">
    <location>
        <begin position="1398"/>
        <end position="1478"/>
    </location>
</feature>
<feature type="compositionally biased region" description="Basic and acidic residues" evidence="4">
    <location>
        <begin position="1390"/>
        <end position="1400"/>
    </location>
</feature>
<keyword evidence="8" id="KW-1185">Reference proteome</keyword>
<feature type="compositionally biased region" description="Acidic residues" evidence="4">
    <location>
        <begin position="212"/>
        <end position="268"/>
    </location>
</feature>
<feature type="DNA-binding region" description="HMG box" evidence="3">
    <location>
        <begin position="1398"/>
        <end position="1478"/>
    </location>
</feature>
<feature type="region of interest" description="Disordered" evidence="4">
    <location>
        <begin position="77"/>
        <end position="156"/>
    </location>
</feature>
<dbReference type="PROSITE" id="PS50118">
    <property type="entry name" value="HMG_BOX_2"/>
    <property type="match status" value="1"/>
</dbReference>
<dbReference type="GO" id="GO:0005634">
    <property type="term" value="C:nucleus"/>
    <property type="evidence" value="ECO:0007669"/>
    <property type="project" value="UniProtKB-UniRule"/>
</dbReference>
<feature type="region of interest" description="Disordered" evidence="4">
    <location>
        <begin position="168"/>
        <end position="358"/>
    </location>
</feature>
<feature type="compositionally biased region" description="Low complexity" evidence="4">
    <location>
        <begin position="106"/>
        <end position="118"/>
    </location>
</feature>
<sequence length="1532" mass="166848">MVLDYRPIGARNPSGASFSHGFFTPEENKHSKTDYVGVFADGLIGRRDRRAAKDDMCITLNHSPFAAAASTTGMIVEDDHDSSCSRSSSRTGDSERTSHTSCSFDQQQHQTQQQQQQQRHQEDQLPGEPYSPATTVHHGRSGSYPTPHPTSKPQTPVRTLKMQRFPSLSGVDLSNLPPTPDSLRATPLFGAGLDGGMGKRKPSPEIPGAGDLESEEELEGNSELEGDEEDEDRDGLEDDGWEDVEEDEEMETNDEDSEMYETATDADEHDINPIFGEEEEEEEEVDDNDNDNGEGQGQKELHLDDKNTDEDLEEDGAYTPKLRAKLEASPQLSPILEPATTFSSPPPTISTSDPTSTTSATIATSLLVTNLPSSILPSTEPPLLVNRTFKLTPHSFSRPSSSSLPNSHPSSLSPPSSSSFSSPLSSVNPPSSFSEDHPSTSAASYVSGPSTSDPHPDTSASSSSCAPSSSVVSLLSEFIGDISASSPSSGIPSASGPLDHASSQLSGSSINGSSNSSSERCSGPSIRFLFKPSSQGLSRPSSDLPIAPSPSEKLSGMAPYIRITKTGRKVSLLSSTERKAPKAGSCIPEGPSDFRKYAAECVRAADAGRLNPWYLHEGEYELLRNHLNQLHVTTYLNIRNGILRLWGKNPKKRLTKVEAMGCCKEERYFGLAEVAFDWLTRCGYINHGCLEIPTSLPVKKPTTRRRKTIAIIGAGISGLAAARQLEALLASSGEGLGGSGVPDVVVFEGRNRLGGRVFSNTLTSGPHNLPDGLEPAVDIGGQIVMGYEARNPLAALIVDQLEIPYHTIGGKFPIHDYDGKVIGDGRDTTIELVHNDILRRLSKFSYKEPQPQTARGDAHYIDKCKDPWGVGGPPLALDQGDGHVAPPNPPAEKGGKKKEAQGLRRAIEGLDIKVAKGYNEDGLASLGRTMEGVLPGYANLLKTDARDLRLFNWFQANLEYANAVDVDGSSLEHWDQDDGNEPAGAHTMIMGGYSQLAKGLCSKPSALDVRLDHIVTRIKYDPKNNKKKVALQFADGTDFEADKVIVTLPLGVLKRDDGVDFVPPLPRDKRDAIKRLGFGLLNKVILVYEEAFWNTKNDGFGCLRKPDEGQDEDLLSSYKKRGRFYIWWNTTNAVGRPTLVGLMVGDAAEQVENEDPEEVLKEATAILKKCWGEDKVPNRPEECFVTKWRRDPFAFGSYSYVAPGSTGADYDTIAEPINDQIFFAGEHTSRKYPATVHGAYISGLRVAGEVAEAMLGPIKVPTPLIGRRVIKSRAETVIEATAARAANAQMTRSNNVRVVKTAKIQRARIVSRKSAMSTIVQRNSKRKALAEDHYRVTAKKARTKSSQAQIPQQQGKRKAVYEPESEVRPVKKARVPSVQAEDNPTPAVDTDPKPEEPRRDTANPFLIYQKDFFKIAQNRANQTKREQTGIPGAKADRNEVRVVLGDMWRTAAADTKNRYQDQANRNKRDNIARLNDYKRLVEAWQSRQATSVGSTIALPAAASSSPPTLIPSAVYPTPADTTPSVDDRDMAL</sequence>
<proteinExistence type="inferred from homology"/>
<dbReference type="GO" id="GO:0003677">
    <property type="term" value="F:DNA binding"/>
    <property type="evidence" value="ECO:0007669"/>
    <property type="project" value="UniProtKB-UniRule"/>
</dbReference>
<dbReference type="SUPFAM" id="SSF51905">
    <property type="entry name" value="FAD/NAD(P)-binding domain"/>
    <property type="match status" value="1"/>
</dbReference>
<dbReference type="GO" id="GO:0010468">
    <property type="term" value="P:regulation of gene expression"/>
    <property type="evidence" value="ECO:0007669"/>
    <property type="project" value="UniProtKB-ARBA"/>
</dbReference>
<comment type="similarity">
    <text evidence="1">Belongs to the flavin monoamine oxidase family.</text>
</comment>
<dbReference type="Gene3D" id="3.50.50.60">
    <property type="entry name" value="FAD/NAD(P)-binding domain"/>
    <property type="match status" value="2"/>
</dbReference>
<dbReference type="InterPro" id="IPR036388">
    <property type="entry name" value="WH-like_DNA-bd_sf"/>
</dbReference>
<dbReference type="GO" id="GO:0006338">
    <property type="term" value="P:chromatin remodeling"/>
    <property type="evidence" value="ECO:0007669"/>
    <property type="project" value="TreeGrafter"/>
</dbReference>
<evidence type="ECO:0000313" key="8">
    <source>
        <dbReference type="Proteomes" id="UP001370758"/>
    </source>
</evidence>
<feature type="region of interest" description="Disordered" evidence="4">
    <location>
        <begin position="395"/>
        <end position="466"/>
    </location>
</feature>
<feature type="compositionally biased region" description="Basic and acidic residues" evidence="4">
    <location>
        <begin position="297"/>
        <end position="306"/>
    </location>
</feature>
<dbReference type="InterPro" id="IPR007526">
    <property type="entry name" value="SWIRM"/>
</dbReference>
<dbReference type="InterPro" id="IPR036910">
    <property type="entry name" value="HMG_box_dom_sf"/>
</dbReference>
<dbReference type="InterPro" id="IPR050281">
    <property type="entry name" value="Flavin_monoamine_oxidase"/>
</dbReference>
<dbReference type="Gene3D" id="3.90.660.10">
    <property type="match status" value="1"/>
</dbReference>
<feature type="compositionally biased region" description="Low complexity" evidence="4">
    <location>
        <begin position="338"/>
        <end position="358"/>
    </location>
</feature>
<dbReference type="InterPro" id="IPR009057">
    <property type="entry name" value="Homeodomain-like_sf"/>
</dbReference>
<dbReference type="SUPFAM" id="SSF54373">
    <property type="entry name" value="FAD-linked reductases, C-terminal domain"/>
    <property type="match status" value="1"/>
</dbReference>
<feature type="compositionally biased region" description="Low complexity" evidence="4">
    <location>
        <begin position="447"/>
        <end position="466"/>
    </location>
</feature>
<feature type="compositionally biased region" description="Acidic residues" evidence="4">
    <location>
        <begin position="276"/>
        <end position="292"/>
    </location>
</feature>
<comment type="caution">
    <text evidence="7">The sequence shown here is derived from an EMBL/GenBank/DDBJ whole genome shotgun (WGS) entry which is preliminary data.</text>
</comment>
<dbReference type="InterPro" id="IPR002937">
    <property type="entry name" value="Amino_oxidase"/>
</dbReference>
<feature type="region of interest" description="Disordered" evidence="4">
    <location>
        <begin position="877"/>
        <end position="900"/>
    </location>
</feature>
<dbReference type="GO" id="GO:0016491">
    <property type="term" value="F:oxidoreductase activity"/>
    <property type="evidence" value="ECO:0007669"/>
    <property type="project" value="UniProtKB-KW"/>
</dbReference>
<keyword evidence="2" id="KW-0560">Oxidoreductase</keyword>
<evidence type="ECO:0000313" key="7">
    <source>
        <dbReference type="EMBL" id="KAK6505423.1"/>
    </source>
</evidence>
<feature type="compositionally biased region" description="Basic and acidic residues" evidence="4">
    <location>
        <begin position="1359"/>
        <end position="1369"/>
    </location>
</feature>
<dbReference type="PANTHER" id="PTHR10742:SF386">
    <property type="entry name" value="LYSINE-SPECIFIC HISTONE DEMETHYLASE 1A"/>
    <property type="match status" value="1"/>
</dbReference>
<dbReference type="InterPro" id="IPR009071">
    <property type="entry name" value="HMG_box_dom"/>
</dbReference>
<evidence type="ECO:0000259" key="6">
    <source>
        <dbReference type="PROSITE" id="PS50934"/>
    </source>
</evidence>
<feature type="domain" description="SWIRM" evidence="6">
    <location>
        <begin position="601"/>
        <end position="696"/>
    </location>
</feature>
<feature type="compositionally biased region" description="Polar residues" evidence="4">
    <location>
        <begin position="1344"/>
        <end position="1354"/>
    </location>
</feature>
<evidence type="ECO:0000256" key="4">
    <source>
        <dbReference type="SAM" id="MobiDB-lite"/>
    </source>
</evidence>
<dbReference type="GO" id="GO:0003682">
    <property type="term" value="F:chromatin binding"/>
    <property type="evidence" value="ECO:0007669"/>
    <property type="project" value="TreeGrafter"/>
</dbReference>
<evidence type="ECO:0008006" key="9">
    <source>
        <dbReference type="Google" id="ProtNLM"/>
    </source>
</evidence>
<feature type="compositionally biased region" description="Low complexity" evidence="4">
    <location>
        <begin position="395"/>
        <end position="433"/>
    </location>
</feature>
<evidence type="ECO:0000256" key="2">
    <source>
        <dbReference type="ARBA" id="ARBA00023002"/>
    </source>
</evidence>
<dbReference type="PROSITE" id="PS50934">
    <property type="entry name" value="SWIRM"/>
    <property type="match status" value="1"/>
</dbReference>
<protein>
    <recommendedName>
        <fullName evidence="9">SWIRM domain-containing protein</fullName>
    </recommendedName>
</protein>
<feature type="compositionally biased region" description="Low complexity" evidence="4">
    <location>
        <begin position="485"/>
        <end position="525"/>
    </location>
</feature>
<gene>
    <name evidence="7" type="ORF">TWF481_007326</name>
</gene>
<feature type="region of interest" description="Disordered" evidence="4">
    <location>
        <begin position="1337"/>
        <end position="1400"/>
    </location>
</feature>
<evidence type="ECO:0000259" key="5">
    <source>
        <dbReference type="PROSITE" id="PS50118"/>
    </source>
</evidence>
<feature type="compositionally biased region" description="Acidic residues" evidence="4">
    <location>
        <begin position="307"/>
        <end position="316"/>
    </location>
</feature>
<dbReference type="GO" id="GO:0050660">
    <property type="term" value="F:flavin adenine dinucleotide binding"/>
    <property type="evidence" value="ECO:0007669"/>
    <property type="project" value="TreeGrafter"/>
</dbReference>
<dbReference type="EMBL" id="JAVHJL010000004">
    <property type="protein sequence ID" value="KAK6505423.1"/>
    <property type="molecule type" value="Genomic_DNA"/>
</dbReference>
<evidence type="ECO:0000256" key="3">
    <source>
        <dbReference type="PROSITE-ProRule" id="PRU00267"/>
    </source>
</evidence>
<dbReference type="Gene3D" id="1.10.10.10">
    <property type="entry name" value="Winged helix-like DNA-binding domain superfamily/Winged helix DNA-binding domain"/>
    <property type="match status" value="1"/>
</dbReference>
<dbReference type="SUPFAM" id="SSF47095">
    <property type="entry name" value="HMG-box"/>
    <property type="match status" value="1"/>
</dbReference>
<dbReference type="Proteomes" id="UP001370758">
    <property type="component" value="Unassembled WGS sequence"/>
</dbReference>
<keyword evidence="3" id="KW-0238">DNA-binding</keyword>
<evidence type="ECO:0000256" key="1">
    <source>
        <dbReference type="ARBA" id="ARBA00005995"/>
    </source>
</evidence>
<keyword evidence="3" id="KW-0539">Nucleus</keyword>
<dbReference type="SUPFAM" id="SSF46689">
    <property type="entry name" value="Homeodomain-like"/>
    <property type="match status" value="1"/>
</dbReference>
<organism evidence="7 8">
    <name type="scientific">Arthrobotrys musiformis</name>
    <dbReference type="NCBI Taxonomy" id="47236"/>
    <lineage>
        <taxon>Eukaryota</taxon>
        <taxon>Fungi</taxon>
        <taxon>Dikarya</taxon>
        <taxon>Ascomycota</taxon>
        <taxon>Pezizomycotina</taxon>
        <taxon>Orbiliomycetes</taxon>
        <taxon>Orbiliales</taxon>
        <taxon>Orbiliaceae</taxon>
        <taxon>Arthrobotrys</taxon>
    </lineage>
</organism>
<accession>A0AAV9WD67</accession>
<feature type="region of interest" description="Disordered" evidence="4">
    <location>
        <begin position="485"/>
        <end position="553"/>
    </location>
</feature>
<name>A0AAV9WD67_9PEZI</name>
<dbReference type="Pfam" id="PF01593">
    <property type="entry name" value="Amino_oxidase"/>
    <property type="match status" value="1"/>
</dbReference>
<feature type="region of interest" description="Disordered" evidence="4">
    <location>
        <begin position="1501"/>
        <end position="1532"/>
    </location>
</feature>
<dbReference type="Pfam" id="PF04433">
    <property type="entry name" value="SWIRM"/>
    <property type="match status" value="1"/>
</dbReference>